<evidence type="ECO:0000313" key="2">
    <source>
        <dbReference type="Proteomes" id="UP000185210"/>
    </source>
</evidence>
<dbReference type="Proteomes" id="UP000185210">
    <property type="component" value="Unassembled WGS sequence"/>
</dbReference>
<dbReference type="AlphaFoldDB" id="A0AB38D5M5"/>
<evidence type="ECO:0000313" key="1">
    <source>
        <dbReference type="EMBL" id="SIB98664.1"/>
    </source>
</evidence>
<organism evidence="1 2">
    <name type="scientific">Mycobacteroides abscessus subsp. abscessus</name>
    <dbReference type="NCBI Taxonomy" id="1185650"/>
    <lineage>
        <taxon>Bacteria</taxon>
        <taxon>Bacillati</taxon>
        <taxon>Actinomycetota</taxon>
        <taxon>Actinomycetes</taxon>
        <taxon>Mycobacteriales</taxon>
        <taxon>Mycobacteriaceae</taxon>
        <taxon>Mycobacteroides</taxon>
        <taxon>Mycobacteroides abscessus</taxon>
    </lineage>
</organism>
<accession>A0AB38D5M5</accession>
<protein>
    <submittedName>
        <fullName evidence="1">Uncharacterized protein</fullName>
    </submittedName>
</protein>
<proteinExistence type="predicted"/>
<gene>
    <name evidence="1" type="ORF">SAMEA2070301_05025</name>
</gene>
<reference evidence="1 2" key="1">
    <citation type="submission" date="2016-11" db="EMBL/GenBank/DDBJ databases">
        <authorList>
            <consortium name="Pathogen Informatics"/>
        </authorList>
    </citation>
    <scope>NUCLEOTIDE SEQUENCE [LARGE SCALE GENOMIC DNA]</scope>
    <source>
        <strain evidence="1 2">104</strain>
    </source>
</reference>
<sequence>MSQDDERVTELLHMLQEKARQQISAGVSTLFLFLLSEFPIHKADESDPWVLVSPAQARKNLDLLFDSEYGETIAHVALLELPGTHPRGTKGPGTFERLAQLVAPLIWEHHLRRGCKDKGLCPLATVARLASVRYIDTAQTPWLPTALEHLIATHPYRTSTFTLLEILARFPMPTAEIRAEVFTLLRTVEASMLPEILGSQRLSPWRRVISRLHELCDLSADEFHLMRRIGNRLIAAGDTGIIDAHLELIDRYEPMP</sequence>
<comment type="caution">
    <text evidence="1">The sequence shown here is derived from an EMBL/GenBank/DDBJ whole genome shotgun (WGS) entry which is preliminary data.</text>
</comment>
<name>A0AB38D5M5_9MYCO</name>
<dbReference type="RefSeq" id="WP_052536996.1">
    <property type="nucleotide sequence ID" value="NZ_CP065287.1"/>
</dbReference>
<dbReference type="EMBL" id="FSHM01000010">
    <property type="protein sequence ID" value="SIB98664.1"/>
    <property type="molecule type" value="Genomic_DNA"/>
</dbReference>